<evidence type="ECO:0000313" key="1">
    <source>
        <dbReference type="EMBL" id="KAA8716335.1"/>
    </source>
</evidence>
<sequence>MRWQNIVNWGKPCVCNSILTVNHLHNGSRPVAADMFVPVAGLSARQDFFELLRRIAQASPGLAADGVTDGENPCRLRIIQTADTSFAPREVADIRQSVNPVSKQTELTIWCRHFGMFAPYGPLPIHITEHARTELLARRSHAFQDFSSLISRRLALFSYRAWSQLHVAAGHDKSSRNAFQQRLDQIAGITPVLSVGQHIHRVRQAFPACYLPGRSILTNLQSVLTHYFSVPVRIQAHQGMWIDDPHNTTNQRMGRLGKTRVGKRFFDIEHSLSVRIGPVGIREYHLFQRDSERLKALVAICNDFVSHRRVLDVKLLIRTSADMAGHMGHSKLGRSGWLKPDGTIRIQSLFTTAA</sequence>
<accession>A0A5M9RA79</accession>
<dbReference type="InterPro" id="IPR010732">
    <property type="entry name" value="T6SS_TssG-like"/>
</dbReference>
<comment type="caution">
    <text evidence="1">The sequence shown here is derived from an EMBL/GenBank/DDBJ whole genome shotgun (WGS) entry which is preliminary data.</text>
</comment>
<protein>
    <submittedName>
        <fullName evidence="1">Type VI secretion system baseplate subunit TssG</fullName>
    </submittedName>
</protein>
<dbReference type="PANTHER" id="PTHR35564">
    <property type="match status" value="1"/>
</dbReference>
<dbReference type="EMBL" id="VXKB01000001">
    <property type="protein sequence ID" value="KAA8716335.1"/>
    <property type="molecule type" value="Genomic_DNA"/>
</dbReference>
<dbReference type="Proteomes" id="UP000322181">
    <property type="component" value="Unassembled WGS sequence"/>
</dbReference>
<reference evidence="1 2" key="1">
    <citation type="submission" date="2019-09" db="EMBL/GenBank/DDBJ databases">
        <title>Draft genome sequence of various Type strains from the CCUG.</title>
        <authorList>
            <person name="Pineiro-Iglesias B."/>
            <person name="Tunovic T."/>
            <person name="Unosson C."/>
            <person name="Inganas E."/>
            <person name="Ohlen M."/>
            <person name="Cardew S."/>
            <person name="Jensie-Markopoulos S."/>
            <person name="Salva-Serra F."/>
            <person name="Jaen-Luchoro D."/>
            <person name="Karlsson R."/>
            <person name="Svensson-Stadler L."/>
            <person name="Chun J."/>
            <person name="Moore E."/>
        </authorList>
    </citation>
    <scope>NUCLEOTIDE SEQUENCE [LARGE SCALE GENOMIC DNA]</scope>
    <source>
        <strain evidence="1 2">CCUG 53682T</strain>
    </source>
</reference>
<evidence type="ECO:0000313" key="2">
    <source>
        <dbReference type="Proteomes" id="UP000322181"/>
    </source>
</evidence>
<name>A0A5M9RA79_9GAMM</name>
<proteinExistence type="predicted"/>
<dbReference type="Pfam" id="PF06996">
    <property type="entry name" value="T6SS_TssG"/>
    <property type="match status" value="1"/>
</dbReference>
<gene>
    <name evidence="1" type="primary">tssG</name>
    <name evidence="1" type="ORF">F4V73_00070</name>
</gene>
<dbReference type="NCBIfam" id="TIGR03347">
    <property type="entry name" value="VI_chp_1"/>
    <property type="match status" value="1"/>
</dbReference>
<dbReference type="AlphaFoldDB" id="A0A5M9RA79"/>
<organism evidence="1 2">
    <name type="scientific">Morganella psychrotolerans</name>
    <dbReference type="NCBI Taxonomy" id="368603"/>
    <lineage>
        <taxon>Bacteria</taxon>
        <taxon>Pseudomonadati</taxon>
        <taxon>Pseudomonadota</taxon>
        <taxon>Gammaproteobacteria</taxon>
        <taxon>Enterobacterales</taxon>
        <taxon>Morganellaceae</taxon>
        <taxon>Morganella</taxon>
    </lineage>
</organism>
<dbReference type="OrthoDB" id="1523296at2"/>
<dbReference type="PANTHER" id="PTHR35564:SF4">
    <property type="entry name" value="CYTOPLASMIC PROTEIN"/>
    <property type="match status" value="1"/>
</dbReference>